<evidence type="ECO:0000313" key="3">
    <source>
        <dbReference type="Proteomes" id="UP001365542"/>
    </source>
</evidence>
<keyword evidence="3" id="KW-1185">Reference proteome</keyword>
<evidence type="ECO:0000313" key="2">
    <source>
        <dbReference type="EMBL" id="KAK6538195.1"/>
    </source>
</evidence>
<dbReference type="EMBL" id="JAVHJO010000008">
    <property type="protein sequence ID" value="KAK6538195.1"/>
    <property type="molecule type" value="Genomic_DNA"/>
</dbReference>
<dbReference type="AlphaFoldDB" id="A0AAV9X7Y2"/>
<dbReference type="InterPro" id="IPR036249">
    <property type="entry name" value="Thioredoxin-like_sf"/>
</dbReference>
<keyword evidence="1" id="KW-0813">Transport</keyword>
<sequence>MVRPSLVLRSLRLTLFTKSDCGLCVKAKESVQNFRKSNSSTQYNEIDIMKTGNEKWHDAYVFDVPVLHLENSSEGSRIIKLMHRFSKEDIESKIMEL</sequence>
<protein>
    <recommendedName>
        <fullName evidence="1">Glutaredoxin-like protein</fullName>
    </recommendedName>
</protein>
<dbReference type="SUPFAM" id="SSF52833">
    <property type="entry name" value="Thioredoxin-like"/>
    <property type="match status" value="1"/>
</dbReference>
<dbReference type="PANTHER" id="PTHR33558">
    <property type="entry name" value="GLUTAREDOXIN-LIKE PROTEIN C5ORF63 HOMOLOG"/>
    <property type="match status" value="1"/>
</dbReference>
<name>A0AAV9X7Y2_9PEZI</name>
<dbReference type="Pfam" id="PF05768">
    <property type="entry name" value="Glrx-like"/>
    <property type="match status" value="1"/>
</dbReference>
<evidence type="ECO:0000256" key="1">
    <source>
        <dbReference type="RuleBase" id="RU363082"/>
    </source>
</evidence>
<dbReference type="Gene3D" id="3.40.30.10">
    <property type="entry name" value="Glutaredoxin"/>
    <property type="match status" value="1"/>
</dbReference>
<dbReference type="CDD" id="cd01659">
    <property type="entry name" value="TRX_superfamily"/>
    <property type="match status" value="1"/>
</dbReference>
<keyword evidence="1" id="KW-0249">Electron transport</keyword>
<proteinExistence type="inferred from homology"/>
<gene>
    <name evidence="2" type="ORF">TWF694_011077</name>
</gene>
<comment type="similarity">
    <text evidence="1">Belongs to the glutaredoxin family.</text>
</comment>
<dbReference type="InterPro" id="IPR052565">
    <property type="entry name" value="Glutaredoxin-like_YDR286C"/>
</dbReference>
<organism evidence="2 3">
    <name type="scientific">Orbilia ellipsospora</name>
    <dbReference type="NCBI Taxonomy" id="2528407"/>
    <lineage>
        <taxon>Eukaryota</taxon>
        <taxon>Fungi</taxon>
        <taxon>Dikarya</taxon>
        <taxon>Ascomycota</taxon>
        <taxon>Pezizomycotina</taxon>
        <taxon>Orbiliomycetes</taxon>
        <taxon>Orbiliales</taxon>
        <taxon>Orbiliaceae</taxon>
        <taxon>Orbilia</taxon>
    </lineage>
</organism>
<dbReference type="PANTHER" id="PTHR33558:SF1">
    <property type="entry name" value="GLUTAREDOXIN-LIKE PROTEIN C5ORF63 HOMOLOG"/>
    <property type="match status" value="1"/>
</dbReference>
<dbReference type="InterPro" id="IPR008554">
    <property type="entry name" value="Glutaredoxin-like"/>
</dbReference>
<accession>A0AAV9X7Y2</accession>
<comment type="caution">
    <text evidence="2">The sequence shown here is derived from an EMBL/GenBank/DDBJ whole genome shotgun (WGS) entry which is preliminary data.</text>
</comment>
<reference evidence="2 3" key="1">
    <citation type="submission" date="2019-10" db="EMBL/GenBank/DDBJ databases">
        <authorList>
            <person name="Palmer J.M."/>
        </authorList>
    </citation>
    <scope>NUCLEOTIDE SEQUENCE [LARGE SCALE GENOMIC DNA]</scope>
    <source>
        <strain evidence="2 3">TWF694</strain>
    </source>
</reference>
<dbReference type="Proteomes" id="UP001365542">
    <property type="component" value="Unassembled WGS sequence"/>
</dbReference>